<organism evidence="2 3">
    <name type="scientific">Lentinula raphanica</name>
    <dbReference type="NCBI Taxonomy" id="153919"/>
    <lineage>
        <taxon>Eukaryota</taxon>
        <taxon>Fungi</taxon>
        <taxon>Dikarya</taxon>
        <taxon>Basidiomycota</taxon>
        <taxon>Agaricomycotina</taxon>
        <taxon>Agaricomycetes</taxon>
        <taxon>Agaricomycetidae</taxon>
        <taxon>Agaricales</taxon>
        <taxon>Marasmiineae</taxon>
        <taxon>Omphalotaceae</taxon>
        <taxon>Lentinula</taxon>
    </lineage>
</organism>
<keyword evidence="3" id="KW-1185">Reference proteome</keyword>
<evidence type="ECO:0000313" key="2">
    <source>
        <dbReference type="EMBL" id="KAJ3833726.1"/>
    </source>
</evidence>
<comment type="caution">
    <text evidence="2">The sequence shown here is derived from an EMBL/GenBank/DDBJ whole genome shotgun (WGS) entry which is preliminary data.</text>
</comment>
<keyword evidence="1" id="KW-0732">Signal</keyword>
<accession>A0AA38P000</accession>
<dbReference type="AlphaFoldDB" id="A0AA38P000"/>
<feature type="chain" id="PRO_5041431430" evidence="1">
    <location>
        <begin position="25"/>
        <end position="327"/>
    </location>
</feature>
<sequence>MVCPSTHLLAVQSLLLSLVLVATAMPFPAHTNAVATQPATISGVEPVHPIMGDEPKPSVKESDHTKWWKIGLARQPAPALPRSKNPVYIKPTEQLAPDETWVVFIVEDDRKTGETTLTFCTHLDKYKDGTHVWNMVPKPYWKVHLTSDHTKLARVQMTESAKRKLVQNVNSRLRDPHAHFSGLPNLLFLDQVLTIIQEEVERMSVDRGVILAKEFTNYGIWRIHLFPRMMQRHGTAAGREIKPNTVEWKQEWRMYEELLKAPHYLRTAYPDLARELPDDWQIRTELIRSPEILQELLDVPTTLTEKQMEDAIEGLEGKLNPHTILVP</sequence>
<feature type="signal peptide" evidence="1">
    <location>
        <begin position="1"/>
        <end position="24"/>
    </location>
</feature>
<evidence type="ECO:0000256" key="1">
    <source>
        <dbReference type="SAM" id="SignalP"/>
    </source>
</evidence>
<dbReference type="EMBL" id="MU806644">
    <property type="protein sequence ID" value="KAJ3833726.1"/>
    <property type="molecule type" value="Genomic_DNA"/>
</dbReference>
<reference evidence="2" key="1">
    <citation type="submission" date="2022-08" db="EMBL/GenBank/DDBJ databases">
        <authorList>
            <consortium name="DOE Joint Genome Institute"/>
            <person name="Min B."/>
            <person name="Riley R."/>
            <person name="Sierra-Patev S."/>
            <person name="Naranjo-Ortiz M."/>
            <person name="Looney B."/>
            <person name="Konkel Z."/>
            <person name="Slot J.C."/>
            <person name="Sakamoto Y."/>
            <person name="Steenwyk J.L."/>
            <person name="Rokas A."/>
            <person name="Carro J."/>
            <person name="Camarero S."/>
            <person name="Ferreira P."/>
            <person name="Molpeceres G."/>
            <person name="Ruiz-Duenas F.J."/>
            <person name="Serrano A."/>
            <person name="Henrissat B."/>
            <person name="Drula E."/>
            <person name="Hughes K.W."/>
            <person name="Mata J.L."/>
            <person name="Ishikawa N.K."/>
            <person name="Vargas-Isla R."/>
            <person name="Ushijima S."/>
            <person name="Smith C.A."/>
            <person name="Ahrendt S."/>
            <person name="Andreopoulos W."/>
            <person name="He G."/>
            <person name="Labutti K."/>
            <person name="Lipzen A."/>
            <person name="Ng V."/>
            <person name="Sandor L."/>
            <person name="Barry K."/>
            <person name="Martinez A.T."/>
            <person name="Xiao Y."/>
            <person name="Gibbons J.G."/>
            <person name="Terashima K."/>
            <person name="Hibbett D.S."/>
            <person name="Grigoriev I.V."/>
        </authorList>
    </citation>
    <scope>NUCLEOTIDE SEQUENCE</scope>
    <source>
        <strain evidence="2">TFB9207</strain>
    </source>
</reference>
<dbReference type="Proteomes" id="UP001163846">
    <property type="component" value="Unassembled WGS sequence"/>
</dbReference>
<evidence type="ECO:0000313" key="3">
    <source>
        <dbReference type="Proteomes" id="UP001163846"/>
    </source>
</evidence>
<gene>
    <name evidence="2" type="ORF">F5878DRAFT_632222</name>
</gene>
<name>A0AA38P000_9AGAR</name>
<proteinExistence type="predicted"/>
<protein>
    <submittedName>
        <fullName evidence="2">Uncharacterized protein</fullName>
    </submittedName>
</protein>